<dbReference type="AlphaFoldDB" id="A0A848E9U8"/>
<proteinExistence type="predicted"/>
<evidence type="ECO:0000313" key="3">
    <source>
        <dbReference type="EMBL" id="NMJ40240.1"/>
    </source>
</evidence>
<gene>
    <name evidence="3" type="ORF">GWK16_03250</name>
</gene>
<comment type="caution">
    <text evidence="3">The sequence shown here is derived from an EMBL/GenBank/DDBJ whole genome shotgun (WGS) entry which is preliminary data.</text>
</comment>
<dbReference type="InterPro" id="IPR025711">
    <property type="entry name" value="PepSY"/>
</dbReference>
<dbReference type="Proteomes" id="UP000548582">
    <property type="component" value="Unassembled WGS sequence"/>
</dbReference>
<evidence type="ECO:0000259" key="2">
    <source>
        <dbReference type="Pfam" id="PF03413"/>
    </source>
</evidence>
<evidence type="ECO:0000256" key="1">
    <source>
        <dbReference type="SAM" id="SignalP"/>
    </source>
</evidence>
<dbReference type="RefSeq" id="WP_170052507.1">
    <property type="nucleotide sequence ID" value="NZ_JABBKX010000001.1"/>
</dbReference>
<dbReference type="EMBL" id="JABBKX010000001">
    <property type="protein sequence ID" value="NMJ40240.1"/>
    <property type="molecule type" value="Genomic_DNA"/>
</dbReference>
<name>A0A848E9U8_9PROT</name>
<keyword evidence="1" id="KW-0732">Signal</keyword>
<feature type="chain" id="PRO_5032629854" description="PepSY domain-containing protein" evidence="1">
    <location>
        <begin position="25"/>
        <end position="167"/>
    </location>
</feature>
<organism evidence="3 4">
    <name type="scientific">Neoroseomonas marina</name>
    <dbReference type="NCBI Taxonomy" id="1232220"/>
    <lineage>
        <taxon>Bacteria</taxon>
        <taxon>Pseudomonadati</taxon>
        <taxon>Pseudomonadota</taxon>
        <taxon>Alphaproteobacteria</taxon>
        <taxon>Acetobacterales</taxon>
        <taxon>Acetobacteraceae</taxon>
        <taxon>Neoroseomonas</taxon>
    </lineage>
</organism>
<feature type="signal peptide" evidence="1">
    <location>
        <begin position="1"/>
        <end position="24"/>
    </location>
</feature>
<dbReference type="PROSITE" id="PS51257">
    <property type="entry name" value="PROKAR_LIPOPROTEIN"/>
    <property type="match status" value="1"/>
</dbReference>
<sequence>MMRRHLLLHALPVLLIGCGTAQHAATSEPLPPPAGAPGLMEAMRRASTAHGGLVWEAALDGANGRAWVELLSGSTSRRITVGPGGRVSAEAPEPITADEAAEARLVQDARTTALEGAAAAEAATGGRAVKVEVDEEDHAWEVRVIVNGGLATVRVDMGSGRVTRAGG</sequence>
<protein>
    <recommendedName>
        <fullName evidence="2">PepSY domain-containing protein</fullName>
    </recommendedName>
</protein>
<dbReference type="Pfam" id="PF03413">
    <property type="entry name" value="PepSY"/>
    <property type="match status" value="1"/>
</dbReference>
<keyword evidence="4" id="KW-1185">Reference proteome</keyword>
<feature type="domain" description="PepSY" evidence="2">
    <location>
        <begin position="118"/>
        <end position="163"/>
    </location>
</feature>
<accession>A0A848E9U8</accession>
<reference evidence="3 4" key="1">
    <citation type="submission" date="2020-03" db="EMBL/GenBank/DDBJ databases">
        <authorList>
            <person name="Sun Q."/>
        </authorList>
    </citation>
    <scope>NUCLEOTIDE SEQUENCE [LARGE SCALE GENOMIC DNA]</scope>
    <source>
        <strain evidence="3 4">JC162</strain>
    </source>
</reference>
<evidence type="ECO:0000313" key="4">
    <source>
        <dbReference type="Proteomes" id="UP000548582"/>
    </source>
</evidence>